<keyword evidence="1" id="KW-0472">Membrane</keyword>
<dbReference type="SUPFAM" id="SSF55073">
    <property type="entry name" value="Nucleotide cyclase"/>
    <property type="match status" value="1"/>
</dbReference>
<proteinExistence type="predicted"/>
<dbReference type="InterPro" id="IPR037522">
    <property type="entry name" value="HD_GYP_dom"/>
</dbReference>
<accession>A0A1N6SKQ8</accession>
<dbReference type="InterPro" id="IPR043128">
    <property type="entry name" value="Rev_trsase/Diguanyl_cyclase"/>
</dbReference>
<dbReference type="RefSeq" id="WP_076544099.1">
    <property type="nucleotide sequence ID" value="NZ_FTNC01000004.1"/>
</dbReference>
<keyword evidence="1" id="KW-1133">Transmembrane helix</keyword>
<dbReference type="PANTHER" id="PTHR43155:SF2">
    <property type="entry name" value="CYCLIC DI-GMP PHOSPHODIESTERASE PA4108"/>
    <property type="match status" value="1"/>
</dbReference>
<dbReference type="Pfam" id="PF00990">
    <property type="entry name" value="GGDEF"/>
    <property type="match status" value="1"/>
</dbReference>
<dbReference type="NCBIfam" id="TIGR00254">
    <property type="entry name" value="GGDEF"/>
    <property type="match status" value="1"/>
</dbReference>
<dbReference type="InterPro" id="IPR029016">
    <property type="entry name" value="GAF-like_dom_sf"/>
</dbReference>
<dbReference type="EMBL" id="FTNC01000004">
    <property type="protein sequence ID" value="SIQ41670.1"/>
    <property type="molecule type" value="Genomic_DNA"/>
</dbReference>
<protein>
    <submittedName>
        <fullName evidence="4">Diguanylate cyclase (GGDEF) domain-containing protein</fullName>
    </submittedName>
</protein>
<feature type="transmembrane region" description="Helical" evidence="1">
    <location>
        <begin position="12"/>
        <end position="32"/>
    </location>
</feature>
<dbReference type="SUPFAM" id="SSF109604">
    <property type="entry name" value="HD-domain/PDEase-like"/>
    <property type="match status" value="1"/>
</dbReference>
<dbReference type="AlphaFoldDB" id="A0A1N6SKQ8"/>
<dbReference type="STRING" id="56779.SAMN05421834_10471"/>
<dbReference type="CDD" id="cd01949">
    <property type="entry name" value="GGDEF"/>
    <property type="match status" value="1"/>
</dbReference>
<evidence type="ECO:0000259" key="2">
    <source>
        <dbReference type="PROSITE" id="PS50887"/>
    </source>
</evidence>
<dbReference type="InterPro" id="IPR000160">
    <property type="entry name" value="GGDEF_dom"/>
</dbReference>
<dbReference type="Pfam" id="PF13487">
    <property type="entry name" value="HD_5"/>
    <property type="match status" value="1"/>
</dbReference>
<keyword evidence="5" id="KW-1185">Reference proteome</keyword>
<dbReference type="SMART" id="SM00471">
    <property type="entry name" value="HDc"/>
    <property type="match status" value="1"/>
</dbReference>
<dbReference type="PROSITE" id="PS51832">
    <property type="entry name" value="HD_GYP"/>
    <property type="match status" value="1"/>
</dbReference>
<dbReference type="OrthoDB" id="9802066at2"/>
<evidence type="ECO:0000256" key="1">
    <source>
        <dbReference type="SAM" id="Phobius"/>
    </source>
</evidence>
<name>A0A1N6SKQ8_9FIRM</name>
<evidence type="ECO:0000259" key="3">
    <source>
        <dbReference type="PROSITE" id="PS51832"/>
    </source>
</evidence>
<dbReference type="PROSITE" id="PS50887">
    <property type="entry name" value="GGDEF"/>
    <property type="match status" value="1"/>
</dbReference>
<dbReference type="InterPro" id="IPR029787">
    <property type="entry name" value="Nucleotide_cyclase"/>
</dbReference>
<evidence type="ECO:0000313" key="4">
    <source>
        <dbReference type="EMBL" id="SIQ41670.1"/>
    </source>
</evidence>
<dbReference type="InterPro" id="IPR003607">
    <property type="entry name" value="HD/PDEase_dom"/>
</dbReference>
<dbReference type="Gene3D" id="3.30.70.270">
    <property type="match status" value="1"/>
</dbReference>
<dbReference type="Proteomes" id="UP000185669">
    <property type="component" value="Unassembled WGS sequence"/>
</dbReference>
<dbReference type="Gene3D" id="1.10.3210.10">
    <property type="entry name" value="Hypothetical protein af1432"/>
    <property type="match status" value="1"/>
</dbReference>
<feature type="domain" description="GGDEF" evidence="2">
    <location>
        <begin position="496"/>
        <end position="626"/>
    </location>
</feature>
<dbReference type="Gene3D" id="3.30.450.40">
    <property type="match status" value="1"/>
</dbReference>
<reference evidence="5" key="1">
    <citation type="submission" date="2017-01" db="EMBL/GenBank/DDBJ databases">
        <authorList>
            <person name="Varghese N."/>
            <person name="Submissions S."/>
        </authorList>
    </citation>
    <scope>NUCLEOTIDE SEQUENCE [LARGE SCALE GENOMIC DNA]</scope>
    <source>
        <strain evidence="5">ATCC 700103</strain>
    </source>
</reference>
<dbReference type="SMART" id="SM00267">
    <property type="entry name" value="GGDEF"/>
    <property type="match status" value="1"/>
</dbReference>
<evidence type="ECO:0000313" key="5">
    <source>
        <dbReference type="Proteomes" id="UP000185669"/>
    </source>
</evidence>
<dbReference type="CDD" id="cd00077">
    <property type="entry name" value="HDc"/>
    <property type="match status" value="1"/>
</dbReference>
<keyword evidence="1" id="KW-0812">Transmembrane</keyword>
<feature type="domain" description="HD-GYP" evidence="3">
    <location>
        <begin position="617"/>
        <end position="804"/>
    </location>
</feature>
<feature type="transmembrane region" description="Helical" evidence="1">
    <location>
        <begin position="241"/>
        <end position="261"/>
    </location>
</feature>
<organism evidence="4 5">
    <name type="scientific">Halanaerobium kushneri</name>
    <dbReference type="NCBI Taxonomy" id="56779"/>
    <lineage>
        <taxon>Bacteria</taxon>
        <taxon>Bacillati</taxon>
        <taxon>Bacillota</taxon>
        <taxon>Clostridia</taxon>
        <taxon>Halanaerobiales</taxon>
        <taxon>Halanaerobiaceae</taxon>
        <taxon>Halanaerobium</taxon>
    </lineage>
</organism>
<gene>
    <name evidence="4" type="ORF">SAMN05421834_10471</name>
</gene>
<sequence>MDKYNINRIMKVTIISVIIIILFFYLGIFSPLKRRLEDSLENNFYKQVSIYEISIESQFNEYIEESKSLSSRTMIKNKLIEYDNQEITLDELKKYTKFKYLDGVQVSDDILAAYRVTNENQIVVQYGNLDFDRIKSFYNHFSNQLNVGLIKKKNLVIIDSPILAKNGKRVGNDLIVFDINEFMQNFNKGDIKSEIIYNKGEIKKPFEEENYILEYRKILNTNYWLKVVQSELDLYDSLDLLTVRIGIVFIVILLVILIIFYRTISTAFNQIISELKLKIKKLNETKVLLENQYKFQRVLAGVSSDLVNLSTNNFDKKINGSLAEIGQFFDIDFIQIFKFSDEEKFISSIHKWADNNFKFHINDLQNLPVNSLNWLIKQIKDNDYFKICKVDNLSQGNKMKKKLLNSLNIESAVFVPIYIENRLFGGYIFGNSKNEICQSKKIKYINIFTEVITRAISKNLDDRKIEKLTYYDSLTGLYNRRFFEEEMIRLDTPRKLPFSILVADLNGLKIINDSYGHDKGDEMLKKAAQIIKSSLRKEDILARQGGDEFAVLLPNTSKNEAKQIVSRIKKKCKETKNDMLPISIALGRATKKRSEQKIEEILREADDKMYKNKLSESRSIKSNIVKRLINVLNEKSSETEEHAVRMTKLAFEFGESLGLSNSEQNRLSMIATLHDIGKINIKEKILKKEDKLDTQEWNMIKKHPEYGYKIAKSSEEFAAVAEDILAHHEHWNGNGYPNQLKGEDIPYLARVIFIIDAYDVMTHERPYSKAISKEAALEEIKNCAGSQFDPSLSAKFIKFMHEKN</sequence>
<dbReference type="PANTHER" id="PTHR43155">
    <property type="entry name" value="CYCLIC DI-GMP PHOSPHODIESTERASE PA4108-RELATED"/>
    <property type="match status" value="1"/>
</dbReference>